<dbReference type="OrthoDB" id="134269at2157"/>
<feature type="compositionally biased region" description="Low complexity" evidence="1">
    <location>
        <begin position="436"/>
        <end position="456"/>
    </location>
</feature>
<dbReference type="SUPFAM" id="SSF75011">
    <property type="entry name" value="3-carboxy-cis,cis-mucoante lactonizing enzyme"/>
    <property type="match status" value="1"/>
</dbReference>
<accession>A0A7D5LD17</accession>
<reference evidence="2 3" key="1">
    <citation type="submission" date="2020-06" db="EMBL/GenBank/DDBJ databases">
        <title>NJ-3-1, isolated from saline soil.</title>
        <authorList>
            <person name="Cui H.L."/>
            <person name="Shi X."/>
        </authorList>
    </citation>
    <scope>NUCLEOTIDE SEQUENCE [LARGE SCALE GENOMIC DNA]</scope>
    <source>
        <strain evidence="2 3">NJ-3-1</strain>
    </source>
</reference>
<dbReference type="GeneID" id="56039718"/>
<dbReference type="EMBL" id="CP058579">
    <property type="protein sequence ID" value="QLG63812.1"/>
    <property type="molecule type" value="Genomic_DNA"/>
</dbReference>
<feature type="region of interest" description="Disordered" evidence="1">
    <location>
        <begin position="419"/>
        <end position="480"/>
    </location>
</feature>
<evidence type="ECO:0000256" key="1">
    <source>
        <dbReference type="SAM" id="MobiDB-lite"/>
    </source>
</evidence>
<dbReference type="InterPro" id="IPR013211">
    <property type="entry name" value="LVIVD"/>
</dbReference>
<dbReference type="Pfam" id="PF08309">
    <property type="entry name" value="LVIVD"/>
    <property type="match status" value="2"/>
</dbReference>
<protein>
    <recommendedName>
        <fullName evidence="4">LVIVD repeat-containing protein</fullName>
    </recommendedName>
</protein>
<dbReference type="AlphaFoldDB" id="A0A7D5LD17"/>
<dbReference type="RefSeq" id="WP_179270396.1">
    <property type="nucleotide sequence ID" value="NZ_CP058579.1"/>
</dbReference>
<evidence type="ECO:0008006" key="4">
    <source>
        <dbReference type="Google" id="ProtNLM"/>
    </source>
</evidence>
<sequence length="501" mass="51270">MRRRDALRAGGALLGAGLLPGRAVADAAGVAGSDATGVGDSDVVGSDGYEPIGRLDLEGTKEAVVGPDGEAAYLALTNGYATVDLSDPSNPAVLAERRGLREDAEAGALRQVYDVKHDDDTLAVVGPANPGVEGSSGALLVDVSDPGAPGERAFFGTDYPIHNCFLDGSTLYLTGNGAGGNPLVVVDVGGGEPTELARWSLTDHEAAWRDVAPGLRVLHDVWVNDGLAALVYWDAGTYLLDVSDPAAPEHVGTVPAGDPAELADPPAREALLPPGNHHYAATDPANDLLAIGMESWGALVDEDGEYEGGPSGVELYDVSDPSEPELLSAVASPESPDPTYSGVWTTAHNLEFRDGTLYTSWYQGGVKRHDLTDPTDPVEETWWVDPDETSFWTARTAVPDEFFVASSMDIGETTAGLWTFPDEPGVGGNPDALAEGGSTDAPGATGTSTATSSPTTATPPPAATPTATSTGSPTETAGSGFGALATLGGASLALLRALGGR</sequence>
<keyword evidence="3" id="KW-1185">Reference proteome</keyword>
<dbReference type="KEGG" id="halu:HUG12_19625"/>
<proteinExistence type="predicted"/>
<organism evidence="2 3">
    <name type="scientific">Halorarum salinum</name>
    <dbReference type="NCBI Taxonomy" id="2743089"/>
    <lineage>
        <taxon>Archaea</taxon>
        <taxon>Methanobacteriati</taxon>
        <taxon>Methanobacteriota</taxon>
        <taxon>Stenosarchaea group</taxon>
        <taxon>Halobacteria</taxon>
        <taxon>Halobacteriales</taxon>
        <taxon>Haloferacaceae</taxon>
        <taxon>Halorarum</taxon>
    </lineage>
</organism>
<evidence type="ECO:0000313" key="3">
    <source>
        <dbReference type="Proteomes" id="UP000509626"/>
    </source>
</evidence>
<evidence type="ECO:0000313" key="2">
    <source>
        <dbReference type="EMBL" id="QLG63812.1"/>
    </source>
</evidence>
<gene>
    <name evidence="2" type="ORF">HUG12_19625</name>
</gene>
<dbReference type="Proteomes" id="UP000509626">
    <property type="component" value="Chromosome"/>
</dbReference>
<name>A0A7D5LD17_9EURY</name>
<feature type="compositionally biased region" description="Low complexity" evidence="1">
    <location>
        <begin position="464"/>
        <end position="480"/>
    </location>
</feature>